<dbReference type="NCBIfam" id="NF041068">
    <property type="entry name" value="DpdK"/>
    <property type="match status" value="1"/>
</dbReference>
<accession>A0A132TLE8</accession>
<evidence type="ECO:0000313" key="2">
    <source>
        <dbReference type="Proteomes" id="UP000070475"/>
    </source>
</evidence>
<reference evidence="1 2" key="1">
    <citation type="submission" date="2015-08" db="EMBL/GenBank/DDBJ databases">
        <title>Genomes of Paenibacillus riograndensis.</title>
        <authorList>
            <person name="Sant'Anna F.H."/>
            <person name="Souza R."/>
            <person name="Ambrosini A."/>
            <person name="Bach E."/>
            <person name="Fernandes G."/>
            <person name="Balsanelli E."/>
            <person name="Baura V.A."/>
            <person name="Pedrosa F.O."/>
            <person name="Souza E.M."/>
            <person name="Passaglia L."/>
        </authorList>
    </citation>
    <scope>NUCLEOTIDE SEQUENCE [LARGE SCALE GENOMIC DNA]</scope>
    <source>
        <strain evidence="1 2">CAS34</strain>
    </source>
</reference>
<evidence type="ECO:0000313" key="1">
    <source>
        <dbReference type="EMBL" id="KWX72155.1"/>
    </source>
</evidence>
<name>A0A132TLE8_9BACL</name>
<dbReference type="PATRIC" id="fig|483937.3.peg.5217"/>
<dbReference type="AlphaFoldDB" id="A0A132TLE8"/>
<dbReference type="RefSeq" id="WP_060862738.1">
    <property type="nucleotide sequence ID" value="NZ_LIRB01000145.1"/>
</dbReference>
<dbReference type="EMBL" id="LIRB01000145">
    <property type="protein sequence ID" value="KWX72155.1"/>
    <property type="molecule type" value="Genomic_DNA"/>
</dbReference>
<comment type="caution">
    <text evidence="1">The sequence shown here is derived from an EMBL/GenBank/DDBJ whole genome shotgun (WGS) entry which is preliminary data.</text>
</comment>
<gene>
    <name evidence="1" type="ORF">AMQ84_26085</name>
</gene>
<sequence length="170" mass="19680">MTRYIYTNAASREIPDLLQSILVAELIRPSRWLFLASPWISDIPVINNRANEFMLLNPEWARKNITFTDVIVELMERGTEFFLETRPVKSNQDFIDNIKRKTTKPWNNLHQNAVLHRKGLLGDGYFLSGSMNFTNNGITTLEEFVQYTVDPSEVSENRIVWGRSWGKGGE</sequence>
<organism evidence="1 2">
    <name type="scientific">Paenibacillus riograndensis</name>
    <dbReference type="NCBI Taxonomy" id="483937"/>
    <lineage>
        <taxon>Bacteria</taxon>
        <taxon>Bacillati</taxon>
        <taxon>Bacillota</taxon>
        <taxon>Bacilli</taxon>
        <taxon>Bacillales</taxon>
        <taxon>Paenibacillaceae</taxon>
        <taxon>Paenibacillus</taxon>
        <taxon>Paenibacillus sonchi group</taxon>
    </lineage>
</organism>
<protein>
    <recommendedName>
        <fullName evidence="3">Phospholipase D-like domain-containing protein</fullName>
    </recommendedName>
</protein>
<keyword evidence="2" id="KW-1185">Reference proteome</keyword>
<evidence type="ECO:0008006" key="3">
    <source>
        <dbReference type="Google" id="ProtNLM"/>
    </source>
</evidence>
<dbReference type="SUPFAM" id="SSF56024">
    <property type="entry name" value="Phospholipase D/nuclease"/>
    <property type="match status" value="1"/>
</dbReference>
<proteinExistence type="predicted"/>
<dbReference type="OrthoDB" id="8441577at2"/>
<dbReference type="Proteomes" id="UP000070475">
    <property type="component" value="Unassembled WGS sequence"/>
</dbReference>